<evidence type="ECO:0000256" key="5">
    <source>
        <dbReference type="ARBA" id="ARBA00014791"/>
    </source>
</evidence>
<keyword evidence="14" id="KW-0676">Redox-active center</keyword>
<evidence type="ECO:0000313" key="18">
    <source>
        <dbReference type="EMBL" id="UJG40315.1"/>
    </source>
</evidence>
<keyword evidence="9" id="KW-0274">FAD</keyword>
<evidence type="ECO:0000256" key="1">
    <source>
        <dbReference type="ARBA" id="ARBA00001974"/>
    </source>
</evidence>
<dbReference type="InterPro" id="IPR001100">
    <property type="entry name" value="Pyr_nuc-diS_OxRdtase"/>
</dbReference>
<dbReference type="GO" id="GO:0050660">
    <property type="term" value="F:flavin adenine dinucleotide binding"/>
    <property type="evidence" value="ECO:0007669"/>
    <property type="project" value="InterPro"/>
</dbReference>
<dbReference type="InterPro" id="IPR023753">
    <property type="entry name" value="FAD/NAD-binding_dom"/>
</dbReference>
<dbReference type="FunFam" id="3.30.390.30:FF:000001">
    <property type="entry name" value="Dihydrolipoyl dehydrogenase"/>
    <property type="match status" value="1"/>
</dbReference>
<dbReference type="Gene3D" id="3.30.390.30">
    <property type="match status" value="1"/>
</dbReference>
<accession>A0A9Y1FKJ4</accession>
<evidence type="ECO:0000256" key="9">
    <source>
        <dbReference type="ARBA" id="ARBA00022827"/>
    </source>
</evidence>
<sequence>MEEKIELEIQGMSCASCELHVKKALSKLDGINNVHVSKWEEGKAEVITSKIINDETIKTSIENIGYKLKKIKRVKIFSDEINKVRNADFDIAVIGTGGAGVAAAIKTAELGKNVVIIEKGTIGGTCVNIGCVPSKTLIKVAGFKHKLQYNPIQGLTADIKEFNWQKVISQKNALINELRKDKYINVLNSYKERIKLIQGKAEIIGKNSIKIDNKHIIKVEKIIIATGAKPKNLSILEKKGVDVLTSTTAMQLKSLPKSLIILGGRAIALELGQMFHRLGVKVTILQRSSTIIPVHEPELSHEITEILKKEGLRIFTSVKIVDAYQQKEEKSIIAKINGKKREFKAEEIMVALGRTPNTKELGLKNIGLKTDKDGFIVVNNHLQTNIDNIYAAGDVTTLPKFVYVAAASGGIAAENAVKGNIKKIDLSTLPSVIFTDPQIATVGLTEKQAIDQGYKVKTSLLPMKYVPHALTSFDTRGFVKLIADKETDYLIGAHIITVNAGEIIQTASLIISFGKKYGVTLTDITTEFFPYLVQVEAIKLAILALDKDVEKLSCCAN</sequence>
<dbReference type="GO" id="GO:0016668">
    <property type="term" value="F:oxidoreductase activity, acting on a sulfur group of donors, NAD(P) as acceptor"/>
    <property type="evidence" value="ECO:0007669"/>
    <property type="project" value="InterPro"/>
</dbReference>
<dbReference type="GO" id="GO:0050661">
    <property type="term" value="F:NADP binding"/>
    <property type="evidence" value="ECO:0007669"/>
    <property type="project" value="InterPro"/>
</dbReference>
<dbReference type="SUPFAM" id="SSF55008">
    <property type="entry name" value="HMA, heavy metal-associated domain"/>
    <property type="match status" value="1"/>
</dbReference>
<proteinExistence type="inferred from homology"/>
<evidence type="ECO:0000256" key="8">
    <source>
        <dbReference type="ARBA" id="ARBA00022723"/>
    </source>
</evidence>
<comment type="subunit">
    <text evidence="3">Homodimer.</text>
</comment>
<evidence type="ECO:0000256" key="3">
    <source>
        <dbReference type="ARBA" id="ARBA00011738"/>
    </source>
</evidence>
<dbReference type="CDD" id="cd00371">
    <property type="entry name" value="HMA"/>
    <property type="match status" value="1"/>
</dbReference>
<dbReference type="InterPro" id="IPR036163">
    <property type="entry name" value="HMA_dom_sf"/>
</dbReference>
<keyword evidence="8" id="KW-0479">Metal-binding</keyword>
<name>A0A9Y1FKJ4_9ARCH</name>
<dbReference type="PRINTS" id="PR00368">
    <property type="entry name" value="FADPNR"/>
</dbReference>
<evidence type="ECO:0000256" key="7">
    <source>
        <dbReference type="ARBA" id="ARBA00022630"/>
    </source>
</evidence>
<dbReference type="NCBIfam" id="TIGR02053">
    <property type="entry name" value="MerA"/>
    <property type="match status" value="1"/>
</dbReference>
<protein>
    <recommendedName>
        <fullName evidence="5">Mercuric reductase</fullName>
        <ecNumber evidence="4">1.16.1.1</ecNumber>
    </recommendedName>
    <alternativeName>
        <fullName evidence="15">Hg(II) reductase</fullName>
    </alternativeName>
</protein>
<dbReference type="Pfam" id="PF02852">
    <property type="entry name" value="Pyr_redox_dim"/>
    <property type="match status" value="1"/>
</dbReference>
<dbReference type="GO" id="GO:0050787">
    <property type="term" value="P:detoxification of mercury ion"/>
    <property type="evidence" value="ECO:0007669"/>
    <property type="project" value="InterPro"/>
</dbReference>
<keyword evidence="11" id="KW-0476">Mercury</keyword>
<evidence type="ECO:0000256" key="12">
    <source>
        <dbReference type="ARBA" id="ARBA00023002"/>
    </source>
</evidence>
<dbReference type="InterPro" id="IPR006121">
    <property type="entry name" value="HMA_dom"/>
</dbReference>
<keyword evidence="13" id="KW-1015">Disulfide bond</keyword>
<evidence type="ECO:0000256" key="15">
    <source>
        <dbReference type="ARBA" id="ARBA00031725"/>
    </source>
</evidence>
<reference evidence="18" key="1">
    <citation type="journal article" date="2022" name="Nat. Microbiol.">
        <title>Unique mobile elements and scalable gene flow at the prokaryote-eukaryote boundary revealed by circularized Asgard archaea genomes.</title>
        <authorList>
            <person name="Wu F."/>
            <person name="Speth D.R."/>
            <person name="Philosof A."/>
            <person name="Cremiere A."/>
            <person name="Narayanan A."/>
            <person name="Barco R.A."/>
            <person name="Connon S.A."/>
            <person name="Amend J.P."/>
            <person name="Antoshechkin I.A."/>
            <person name="Orphan V.J."/>
        </authorList>
    </citation>
    <scope>NUCLEOTIDE SEQUENCE</scope>
    <source>
        <strain evidence="18">PM71</strain>
    </source>
</reference>
<dbReference type="InterPro" id="IPR016156">
    <property type="entry name" value="FAD/NAD-linked_Rdtase_dimer_sf"/>
</dbReference>
<gene>
    <name evidence="18" type="primary">merA</name>
    <name evidence="18" type="ORF">K9W45_10795</name>
</gene>
<dbReference type="Gene3D" id="3.30.70.100">
    <property type="match status" value="1"/>
</dbReference>
<evidence type="ECO:0000256" key="16">
    <source>
        <dbReference type="ARBA" id="ARBA00048984"/>
    </source>
</evidence>
<comment type="catalytic activity">
    <reaction evidence="16">
        <text>Hg + NADP(+) + H(+) = Hg(2+) + NADPH</text>
        <dbReference type="Rhea" id="RHEA:23856"/>
        <dbReference type="ChEBI" id="CHEBI:15378"/>
        <dbReference type="ChEBI" id="CHEBI:16170"/>
        <dbReference type="ChEBI" id="CHEBI:16793"/>
        <dbReference type="ChEBI" id="CHEBI:57783"/>
        <dbReference type="ChEBI" id="CHEBI:58349"/>
        <dbReference type="EC" id="1.16.1.1"/>
    </reaction>
</comment>
<comment type="similarity">
    <text evidence="2">Belongs to the class-I pyridine nucleotide-disulfide oxidoreductase family.</text>
</comment>
<dbReference type="AlphaFoldDB" id="A0A9Y1FKJ4"/>
<dbReference type="GO" id="GO:0003955">
    <property type="term" value="F:NAD(P)H dehydrogenase (quinone) activity"/>
    <property type="evidence" value="ECO:0007669"/>
    <property type="project" value="TreeGrafter"/>
</dbReference>
<dbReference type="SUPFAM" id="SSF55424">
    <property type="entry name" value="FAD/NAD-linked reductases, dimerisation (C-terminal) domain"/>
    <property type="match status" value="1"/>
</dbReference>
<evidence type="ECO:0000256" key="13">
    <source>
        <dbReference type="ARBA" id="ARBA00023157"/>
    </source>
</evidence>
<dbReference type="GO" id="GO:0016152">
    <property type="term" value="F:mercury (II) reductase (NADP+) activity"/>
    <property type="evidence" value="ECO:0007669"/>
    <property type="project" value="UniProtKB-EC"/>
</dbReference>
<dbReference type="PIRSF" id="PIRSF000350">
    <property type="entry name" value="Mercury_reductase_MerA"/>
    <property type="match status" value="1"/>
</dbReference>
<dbReference type="PROSITE" id="PS50846">
    <property type="entry name" value="HMA_2"/>
    <property type="match status" value="1"/>
</dbReference>
<evidence type="ECO:0000256" key="14">
    <source>
        <dbReference type="ARBA" id="ARBA00023284"/>
    </source>
</evidence>
<dbReference type="Gene3D" id="3.50.50.60">
    <property type="entry name" value="FAD/NAD(P)-binding domain"/>
    <property type="match status" value="2"/>
</dbReference>
<evidence type="ECO:0000259" key="17">
    <source>
        <dbReference type="PROSITE" id="PS50846"/>
    </source>
</evidence>
<dbReference type="InterPro" id="IPR021179">
    <property type="entry name" value="Mercury_reductase_MerA"/>
</dbReference>
<dbReference type="PANTHER" id="PTHR43014:SF4">
    <property type="entry name" value="PYRIDINE NUCLEOTIDE-DISULFIDE OXIDOREDUCTASE RCLA-RELATED"/>
    <property type="match status" value="1"/>
</dbReference>
<evidence type="ECO:0000256" key="2">
    <source>
        <dbReference type="ARBA" id="ARBA00007532"/>
    </source>
</evidence>
<dbReference type="InterPro" id="IPR004099">
    <property type="entry name" value="Pyr_nucl-diS_OxRdtase_dimer"/>
</dbReference>
<dbReference type="SUPFAM" id="SSF51905">
    <property type="entry name" value="FAD/NAD(P)-binding domain"/>
    <property type="match status" value="1"/>
</dbReference>
<organism evidence="18">
    <name type="scientific">Candidatus Heimdallarchaeum aukensis</name>
    <dbReference type="NCBI Taxonomy" id="2876573"/>
    <lineage>
        <taxon>Archaea</taxon>
        <taxon>Promethearchaeati</taxon>
        <taxon>Candidatus Heimdallarchaeota</taxon>
        <taxon>Candidatus Heimdallarchaeia (ex Rinke et al. 2021) (nom. nud.)</taxon>
        <taxon>Candidatus Heimdallarchaeales</taxon>
        <taxon>Candidatus Heimdallarchaeaceae</taxon>
        <taxon>Candidatus Heimdallarchaeum</taxon>
    </lineage>
</organism>
<evidence type="ECO:0000256" key="4">
    <source>
        <dbReference type="ARBA" id="ARBA00012661"/>
    </source>
</evidence>
<dbReference type="InterPro" id="IPR012999">
    <property type="entry name" value="Pyr_OxRdtase_I_AS"/>
</dbReference>
<feature type="domain" description="HMA" evidence="17">
    <location>
        <begin position="3"/>
        <end position="69"/>
    </location>
</feature>
<keyword evidence="7" id="KW-0285">Flavoprotein</keyword>
<dbReference type="Proteomes" id="UP001201020">
    <property type="component" value="Chromosome"/>
</dbReference>
<comment type="cofactor">
    <cofactor evidence="1">
        <name>FAD</name>
        <dbReference type="ChEBI" id="CHEBI:57692"/>
    </cofactor>
</comment>
<evidence type="ECO:0000256" key="11">
    <source>
        <dbReference type="ARBA" id="ARBA00022914"/>
    </source>
</evidence>
<dbReference type="PROSITE" id="PS00076">
    <property type="entry name" value="PYRIDINE_REDOX_1"/>
    <property type="match status" value="1"/>
</dbReference>
<keyword evidence="12 18" id="KW-0560">Oxidoreductase</keyword>
<dbReference type="Pfam" id="PF07992">
    <property type="entry name" value="Pyr_redox_2"/>
    <property type="match status" value="1"/>
</dbReference>
<keyword evidence="10" id="KW-0521">NADP</keyword>
<evidence type="ECO:0000256" key="10">
    <source>
        <dbReference type="ARBA" id="ARBA00022857"/>
    </source>
</evidence>
<keyword evidence="6" id="KW-0475">Mercuric resistance</keyword>
<dbReference type="PRINTS" id="PR00411">
    <property type="entry name" value="PNDRDTASEI"/>
</dbReference>
<dbReference type="Pfam" id="PF00403">
    <property type="entry name" value="HMA"/>
    <property type="match status" value="1"/>
</dbReference>
<dbReference type="EC" id="1.16.1.1" evidence="4"/>
<dbReference type="PANTHER" id="PTHR43014">
    <property type="entry name" value="MERCURIC REDUCTASE"/>
    <property type="match status" value="1"/>
</dbReference>
<dbReference type="EMBL" id="CP084166">
    <property type="protein sequence ID" value="UJG40315.1"/>
    <property type="molecule type" value="Genomic_DNA"/>
</dbReference>
<dbReference type="InterPro" id="IPR036188">
    <property type="entry name" value="FAD/NAD-bd_sf"/>
</dbReference>
<evidence type="ECO:0000256" key="6">
    <source>
        <dbReference type="ARBA" id="ARBA00022466"/>
    </source>
</evidence>
<dbReference type="GO" id="GO:0045340">
    <property type="term" value="F:mercury ion binding"/>
    <property type="evidence" value="ECO:0007669"/>
    <property type="project" value="InterPro"/>
</dbReference>